<sequence length="291" mass="30795">MSRNPPDGDDAGLETVDDSAEKRTPDRTAGEERATGVPDDPDGAVDPAAYVDRVVETALSDPVAAGDAVGDLLVIVRDCGDEARRAAEEALDLIGLLRPVEFEVWADDVAAFAAADAESLSFVGMRALAQLAAVRPAAARKGLDAAVRRLETPHAPTRWAALAVVGEVGEAFPESVVRTDRQVTAAMRDGDATVRLAGVMAAGKLLGADPRRFPRTVTALPETLSDDDGDVRTYAHVSLVHFAREHPSQVPERRRAVERLAAVSDAELGVREGSTKDAMTKLLACEPGFDL</sequence>
<dbReference type="SUPFAM" id="SSF48371">
    <property type="entry name" value="ARM repeat"/>
    <property type="match status" value="1"/>
</dbReference>
<dbReference type="EMBL" id="JAMQOQ010000005">
    <property type="protein sequence ID" value="MDS0295793.1"/>
    <property type="molecule type" value="Genomic_DNA"/>
</dbReference>
<name>A0ABU2G6K7_9EURY</name>
<keyword evidence="3" id="KW-1185">Reference proteome</keyword>
<accession>A0ABU2G6K7</accession>
<reference evidence="2 3" key="1">
    <citation type="submission" date="2022-06" db="EMBL/GenBank/DDBJ databases">
        <title>Halogeometricum sp. a new haloarchaeum isolate from saline soil.</title>
        <authorList>
            <person name="Strakova D."/>
            <person name="Galisteo C."/>
            <person name="Sanchez-Porro C."/>
            <person name="Ventosa A."/>
        </authorList>
    </citation>
    <scope>NUCLEOTIDE SEQUENCE [LARGE SCALE GENOMIC DNA]</scope>
    <source>
        <strain evidence="3">S3BR25-2</strain>
    </source>
</reference>
<dbReference type="RefSeq" id="WP_310929757.1">
    <property type="nucleotide sequence ID" value="NZ_JAMQOQ010000005.1"/>
</dbReference>
<dbReference type="Proteomes" id="UP001254813">
    <property type="component" value="Unassembled WGS sequence"/>
</dbReference>
<comment type="caution">
    <text evidence="2">The sequence shown here is derived from an EMBL/GenBank/DDBJ whole genome shotgun (WGS) entry which is preliminary data.</text>
</comment>
<feature type="region of interest" description="Disordered" evidence="1">
    <location>
        <begin position="1"/>
        <end position="46"/>
    </location>
</feature>
<dbReference type="InterPro" id="IPR016024">
    <property type="entry name" value="ARM-type_fold"/>
</dbReference>
<gene>
    <name evidence="2" type="ORF">NDI79_16600</name>
</gene>
<protein>
    <submittedName>
        <fullName evidence="2">Adaptin</fullName>
    </submittedName>
</protein>
<organism evidence="2 3">
    <name type="scientific">Halogeometricum luteum</name>
    <dbReference type="NCBI Taxonomy" id="2950537"/>
    <lineage>
        <taxon>Archaea</taxon>
        <taxon>Methanobacteriati</taxon>
        <taxon>Methanobacteriota</taxon>
        <taxon>Stenosarchaea group</taxon>
        <taxon>Halobacteria</taxon>
        <taxon>Halobacteriales</taxon>
        <taxon>Haloferacaceae</taxon>
        <taxon>Halogeometricum</taxon>
    </lineage>
</organism>
<evidence type="ECO:0000256" key="1">
    <source>
        <dbReference type="SAM" id="MobiDB-lite"/>
    </source>
</evidence>
<feature type="compositionally biased region" description="Acidic residues" evidence="1">
    <location>
        <begin position="7"/>
        <end position="18"/>
    </location>
</feature>
<proteinExistence type="predicted"/>
<dbReference type="Gene3D" id="1.25.10.10">
    <property type="entry name" value="Leucine-rich Repeat Variant"/>
    <property type="match status" value="1"/>
</dbReference>
<evidence type="ECO:0000313" key="2">
    <source>
        <dbReference type="EMBL" id="MDS0295793.1"/>
    </source>
</evidence>
<dbReference type="InterPro" id="IPR011989">
    <property type="entry name" value="ARM-like"/>
</dbReference>
<evidence type="ECO:0000313" key="3">
    <source>
        <dbReference type="Proteomes" id="UP001254813"/>
    </source>
</evidence>
<feature type="compositionally biased region" description="Basic and acidic residues" evidence="1">
    <location>
        <begin position="19"/>
        <end position="34"/>
    </location>
</feature>